<dbReference type="EMBL" id="JAHLQF010000004">
    <property type="protein sequence ID" value="MBU5485922.1"/>
    <property type="molecule type" value="Genomic_DNA"/>
</dbReference>
<gene>
    <name evidence="1" type="ORF">KQI86_16495</name>
</gene>
<comment type="caution">
    <text evidence="1">The sequence shown here is derived from an EMBL/GenBank/DDBJ whole genome shotgun (WGS) entry which is preliminary data.</text>
</comment>
<dbReference type="RefSeq" id="WP_216440522.1">
    <property type="nucleotide sequence ID" value="NZ_JAHLQF010000004.1"/>
</dbReference>
<accession>A0ABS6ELD2</accession>
<evidence type="ECO:0008006" key="3">
    <source>
        <dbReference type="Google" id="ProtNLM"/>
    </source>
</evidence>
<reference evidence="1 2" key="1">
    <citation type="submission" date="2021-06" db="EMBL/GenBank/DDBJ databases">
        <authorList>
            <person name="Sun Q."/>
            <person name="Li D."/>
        </authorList>
    </citation>
    <scope>NUCLEOTIDE SEQUENCE [LARGE SCALE GENOMIC DNA]</scope>
    <source>
        <strain evidence="1 2">MSJ-11</strain>
    </source>
</reference>
<keyword evidence="2" id="KW-1185">Reference proteome</keyword>
<organism evidence="1 2">
    <name type="scientific">Clostridium mobile</name>
    <dbReference type="NCBI Taxonomy" id="2841512"/>
    <lineage>
        <taxon>Bacteria</taxon>
        <taxon>Bacillati</taxon>
        <taxon>Bacillota</taxon>
        <taxon>Clostridia</taxon>
        <taxon>Eubacteriales</taxon>
        <taxon>Clostridiaceae</taxon>
        <taxon>Clostridium</taxon>
    </lineage>
</organism>
<dbReference type="Proteomes" id="UP000726170">
    <property type="component" value="Unassembled WGS sequence"/>
</dbReference>
<protein>
    <recommendedName>
        <fullName evidence="3">EF-hand domain-containing protein</fullName>
    </recommendedName>
</protein>
<name>A0ABS6ELD2_9CLOT</name>
<evidence type="ECO:0000313" key="2">
    <source>
        <dbReference type="Proteomes" id="UP000726170"/>
    </source>
</evidence>
<evidence type="ECO:0000313" key="1">
    <source>
        <dbReference type="EMBL" id="MBU5485922.1"/>
    </source>
</evidence>
<proteinExistence type="predicted"/>
<sequence>MNYEDEMKELVFKAYDYDDAGKYSLAVPLLEKAASIARENNDILNEMYCKFDLIKVYIFSGQGKKGIITFFWCVAQMEKGYTNDEVVYQVLWEYKYILSNMVEYIAIPSEKINETFEKMKKLYLENNLSLSPYYSLKVRACRSGIDDGTSIEEYYKKWITSSVDDRYEDCKACTINKKVNYHIFMGDYKRALQESEDIINRRFECGEVPDTTFADFLIPAYSLGEYELAEEFHRKGLRLVNGDEDCIMYVSAHIMYLSITNIEKGIEVFQKNYPNLFKSENDEDNMWFNAASFALFSNLQKKDVQKIKLKISKKSPIYSQSEYDVIKLKEFFEEEARRFMDGFDKRNGNTVVSDELKRYLKVCGC</sequence>